<keyword evidence="5" id="KW-1185">Reference proteome</keyword>
<dbReference type="Pfam" id="PF08652">
    <property type="entry name" value="RAI1"/>
    <property type="match status" value="1"/>
</dbReference>
<protein>
    <recommendedName>
        <fullName evidence="2">Decapping nuclease</fullName>
        <ecNumber evidence="2">3.6.1.-</ecNumber>
    </recommendedName>
</protein>
<dbReference type="EMBL" id="CANHGI010000001">
    <property type="protein sequence ID" value="CAI5438742.1"/>
    <property type="molecule type" value="Genomic_DNA"/>
</dbReference>
<dbReference type="AlphaFoldDB" id="A0A9P1MSX2"/>
<evidence type="ECO:0000313" key="5">
    <source>
        <dbReference type="Proteomes" id="UP001152747"/>
    </source>
</evidence>
<name>A0A9P1MSX2_9PELO</name>
<dbReference type="InterPro" id="IPR013961">
    <property type="entry name" value="RAI1"/>
</dbReference>
<feature type="domain" description="RAI1-like" evidence="3">
    <location>
        <begin position="74"/>
        <end position="300"/>
    </location>
</feature>
<dbReference type="Proteomes" id="UP001152747">
    <property type="component" value="Unassembled WGS sequence"/>
</dbReference>
<keyword evidence="2" id="KW-0539">Nucleus</keyword>
<proteinExistence type="inferred from homology"/>
<keyword evidence="2" id="KW-0540">Nuclease</keyword>
<evidence type="ECO:0000256" key="1">
    <source>
        <dbReference type="ARBA" id="ARBA00006562"/>
    </source>
</evidence>
<dbReference type="GO" id="GO:0004518">
    <property type="term" value="F:nuclease activity"/>
    <property type="evidence" value="ECO:0007669"/>
    <property type="project" value="UniProtKB-KW"/>
</dbReference>
<sequence>MLDKFVAFEYVGCYQSDVRTQCFGKRKTFNVEINIGAPFLHTDLIPEKLNSVKKLEEEDILDITAYRNEKYVDDGSNEKLESILQFIEKMESDEKNLKMRIKSDIICNRGLLYKLGCMGNLKLRAVRRKNVIFMCLESKKDTARDTIHSHSALKFEKMITDDETFMKTSRNFKNLRSGLRRKIVQRMSFDSATVLSSAEIDARDKDGNSVEIKLVWKDLTEDWYEKKSLKVYLQCYMANTKQLLIGKIKQREKFQFVVDEIALIDRDEIIHDINFVEECLKRVSEKLETVRNLLTKNDQAIYVRQIGINDFDHEYIDADDCEFVPQSFLDKFD</sequence>
<evidence type="ECO:0000259" key="3">
    <source>
        <dbReference type="Pfam" id="PF08652"/>
    </source>
</evidence>
<gene>
    <name evidence="4" type="ORF">CAMP_LOCUS1379</name>
</gene>
<dbReference type="GO" id="GO:0046872">
    <property type="term" value="F:metal ion binding"/>
    <property type="evidence" value="ECO:0007669"/>
    <property type="project" value="UniProtKB-KW"/>
</dbReference>
<keyword evidence="2" id="KW-0547">Nucleotide-binding</keyword>
<comment type="cofactor">
    <cofactor evidence="2">
        <name>a divalent metal cation</name>
        <dbReference type="ChEBI" id="CHEBI:60240"/>
    </cofactor>
</comment>
<dbReference type="GO" id="GO:0005634">
    <property type="term" value="C:nucleus"/>
    <property type="evidence" value="ECO:0007669"/>
    <property type="project" value="UniProtKB-SubCell"/>
</dbReference>
<dbReference type="PANTHER" id="PTHR12395">
    <property type="entry name" value="DOM-3 RELATED"/>
    <property type="match status" value="1"/>
</dbReference>
<comment type="caution">
    <text evidence="4">The sequence shown here is derived from an EMBL/GenBank/DDBJ whole genome shotgun (WGS) entry which is preliminary data.</text>
</comment>
<dbReference type="GO" id="GO:0110155">
    <property type="term" value="P:NAD-cap decapping"/>
    <property type="evidence" value="ECO:0007669"/>
    <property type="project" value="TreeGrafter"/>
</dbReference>
<dbReference type="EC" id="3.6.1.-" evidence="2"/>
<evidence type="ECO:0000313" key="4">
    <source>
        <dbReference type="EMBL" id="CAI5438742.1"/>
    </source>
</evidence>
<comment type="similarity">
    <text evidence="1 2">Belongs to the DXO/Dom3Z family.</text>
</comment>
<keyword evidence="2" id="KW-0479">Metal-binding</keyword>
<keyword evidence="2" id="KW-0378">Hydrolase</keyword>
<dbReference type="PANTHER" id="PTHR12395:SF9">
    <property type="entry name" value="DECAPPING AND EXORIBONUCLEASE PROTEIN"/>
    <property type="match status" value="1"/>
</dbReference>
<dbReference type="InterPro" id="IPR039039">
    <property type="entry name" value="RAI1-like_fam"/>
</dbReference>
<dbReference type="GO" id="GO:0005829">
    <property type="term" value="C:cytosol"/>
    <property type="evidence" value="ECO:0007669"/>
    <property type="project" value="TreeGrafter"/>
</dbReference>
<evidence type="ECO:0000256" key="2">
    <source>
        <dbReference type="RuleBase" id="RU367113"/>
    </source>
</evidence>
<dbReference type="GO" id="GO:0034353">
    <property type="term" value="F:mRNA 5'-diphosphatase activity"/>
    <property type="evidence" value="ECO:0007669"/>
    <property type="project" value="TreeGrafter"/>
</dbReference>
<keyword evidence="2" id="KW-0694">RNA-binding</keyword>
<accession>A0A9P1MSX2</accession>
<organism evidence="4 5">
    <name type="scientific">Caenorhabditis angaria</name>
    <dbReference type="NCBI Taxonomy" id="860376"/>
    <lineage>
        <taxon>Eukaryota</taxon>
        <taxon>Metazoa</taxon>
        <taxon>Ecdysozoa</taxon>
        <taxon>Nematoda</taxon>
        <taxon>Chromadorea</taxon>
        <taxon>Rhabditida</taxon>
        <taxon>Rhabditina</taxon>
        <taxon>Rhabditomorpha</taxon>
        <taxon>Rhabditoidea</taxon>
        <taxon>Rhabditidae</taxon>
        <taxon>Peloderinae</taxon>
        <taxon>Caenorhabditis</taxon>
    </lineage>
</organism>
<dbReference type="GO" id="GO:0003723">
    <property type="term" value="F:RNA binding"/>
    <property type="evidence" value="ECO:0007669"/>
    <property type="project" value="UniProtKB-KW"/>
</dbReference>
<dbReference type="GO" id="GO:0000166">
    <property type="term" value="F:nucleotide binding"/>
    <property type="evidence" value="ECO:0007669"/>
    <property type="project" value="UniProtKB-KW"/>
</dbReference>
<comment type="subcellular location">
    <subcellularLocation>
        <location evidence="2">Nucleus</location>
    </subcellularLocation>
</comment>
<reference evidence="4" key="1">
    <citation type="submission" date="2022-11" db="EMBL/GenBank/DDBJ databases">
        <authorList>
            <person name="Kikuchi T."/>
        </authorList>
    </citation>
    <scope>NUCLEOTIDE SEQUENCE</scope>
    <source>
        <strain evidence="4">PS1010</strain>
    </source>
</reference>
<comment type="function">
    <text evidence="2">Decapping enzyme for NAD-capped RNAs: specifically hydrolyzes the nicotinamide adenine dinucleotide (NAD) cap from a subset of RNAs by removing the entire NAD moiety from the 5'-end of an NAD-capped RNA.</text>
</comment>
<dbReference type="GO" id="GO:0000956">
    <property type="term" value="P:nuclear-transcribed mRNA catabolic process"/>
    <property type="evidence" value="ECO:0007669"/>
    <property type="project" value="TreeGrafter"/>
</dbReference>